<evidence type="ECO:0000313" key="2">
    <source>
        <dbReference type="Proteomes" id="UP000005025"/>
    </source>
</evidence>
<dbReference type="Proteomes" id="UP000005025">
    <property type="component" value="Unassembled WGS sequence"/>
</dbReference>
<reference evidence="1 2" key="1">
    <citation type="submission" date="2011-09" db="EMBL/GenBank/DDBJ databases">
        <authorList>
            <person name="Weinstock G."/>
            <person name="Sodergren E."/>
            <person name="Clifton S."/>
            <person name="Fulton L."/>
            <person name="Fulton B."/>
            <person name="Courtney L."/>
            <person name="Fronick C."/>
            <person name="Harrison M."/>
            <person name="Strong C."/>
            <person name="Farmer C."/>
            <person name="Delahaunty K."/>
            <person name="Markovic C."/>
            <person name="Hall O."/>
            <person name="Minx P."/>
            <person name="Tomlinson C."/>
            <person name="Mitreva M."/>
            <person name="Hou S."/>
            <person name="Chen J."/>
            <person name="Wollam A."/>
            <person name="Pepin K.H."/>
            <person name="Johnson M."/>
            <person name="Bhonagiri V."/>
            <person name="Zhang X."/>
            <person name="Suruliraj S."/>
            <person name="Warren W."/>
            <person name="Chinwalla A."/>
            <person name="Mardis E.R."/>
            <person name="Wilson R.K."/>
        </authorList>
    </citation>
    <scope>NUCLEOTIDE SEQUENCE [LARGE SCALE GENOMIC DNA]</scope>
    <source>
        <strain evidence="1 2">F0435</strain>
    </source>
</reference>
<dbReference type="EMBL" id="AGRJ01000134">
    <property type="protein sequence ID" value="EHO51647.1"/>
    <property type="molecule type" value="Genomic_DNA"/>
</dbReference>
<comment type="caution">
    <text evidence="1">The sequence shown here is derived from an EMBL/GenBank/DDBJ whole genome shotgun (WGS) entry which is preliminary data.</text>
</comment>
<protein>
    <submittedName>
        <fullName evidence="1">Uncharacterized protein</fullName>
    </submittedName>
</protein>
<dbReference type="STRING" id="797516.HMPREF9104_01427"/>
<gene>
    <name evidence="1" type="ORF">HMPREF9104_01427</name>
</gene>
<dbReference type="HOGENOM" id="CLU_3201289_0_0_9"/>
<organism evidence="1 2">
    <name type="scientific">Lentilactobacillus kisonensis F0435</name>
    <dbReference type="NCBI Taxonomy" id="797516"/>
    <lineage>
        <taxon>Bacteria</taxon>
        <taxon>Bacillati</taxon>
        <taxon>Bacillota</taxon>
        <taxon>Bacilli</taxon>
        <taxon>Lactobacillales</taxon>
        <taxon>Lactobacillaceae</taxon>
        <taxon>Lentilactobacillus</taxon>
    </lineage>
</organism>
<proteinExistence type="predicted"/>
<name>H1LFQ1_9LACO</name>
<evidence type="ECO:0000313" key="1">
    <source>
        <dbReference type="EMBL" id="EHO51647.1"/>
    </source>
</evidence>
<accession>H1LFQ1</accession>
<dbReference type="AlphaFoldDB" id="H1LFQ1"/>
<sequence>MDKTIIDNSLYVKIARQENKNNLLHELLLENRLVLREYSIADISD</sequence>